<reference evidence="2 3" key="1">
    <citation type="submission" date="2019-02" db="EMBL/GenBank/DDBJ databases">
        <title>Deep-cultivation of Planctomycetes and their phenomic and genomic characterization uncovers novel biology.</title>
        <authorList>
            <person name="Wiegand S."/>
            <person name="Jogler M."/>
            <person name="Boedeker C."/>
            <person name="Pinto D."/>
            <person name="Vollmers J."/>
            <person name="Rivas-Marin E."/>
            <person name="Kohn T."/>
            <person name="Peeters S.H."/>
            <person name="Heuer A."/>
            <person name="Rast P."/>
            <person name="Oberbeckmann S."/>
            <person name="Bunk B."/>
            <person name="Jeske O."/>
            <person name="Meyerdierks A."/>
            <person name="Storesund J.E."/>
            <person name="Kallscheuer N."/>
            <person name="Luecker S."/>
            <person name="Lage O.M."/>
            <person name="Pohl T."/>
            <person name="Merkel B.J."/>
            <person name="Hornburger P."/>
            <person name="Mueller R.-W."/>
            <person name="Bruemmer F."/>
            <person name="Labrenz M."/>
            <person name="Spormann A.M."/>
            <person name="Op den Camp H."/>
            <person name="Overmann J."/>
            <person name="Amann R."/>
            <person name="Jetten M.S.M."/>
            <person name="Mascher T."/>
            <person name="Medema M.H."/>
            <person name="Devos D.P."/>
            <person name="Kaster A.-K."/>
            <person name="Ovreas L."/>
            <person name="Rohde M."/>
            <person name="Galperin M.Y."/>
            <person name="Jogler C."/>
        </authorList>
    </citation>
    <scope>NUCLEOTIDE SEQUENCE [LARGE SCALE GENOMIC DNA]</scope>
    <source>
        <strain evidence="2 3">Pan216</strain>
    </source>
</reference>
<sequence>MTLTWKQARSLEELRAELDRRAEVQPRTRGTISSGIGPLDRVLPGEGYRRGTLVEWIAPQGGSGATSLAWQVAPSVLREGASLVVIDPEEEFYPPGLATLGIDPSRLLVVRFPTKRRDAPPRQGRRQRSRRSRDDPRESEVVWALEQTLRCPAVGMTLASLESLESRSFRRLQLAAEQGGGVGVLLRGPTATKAPSWAEVRLRVEPKPSQGKVRRWRVELLKCRGAAGMTWEWERDRETGVVSLATQLAPPASRSFAAGAS</sequence>
<dbReference type="InterPro" id="IPR027417">
    <property type="entry name" value="P-loop_NTPase"/>
</dbReference>
<protein>
    <submittedName>
        <fullName evidence="2">Protein RecA</fullName>
    </submittedName>
</protein>
<dbReference type="KEGG" id="knv:Pan216_27530"/>
<evidence type="ECO:0000256" key="1">
    <source>
        <dbReference type="SAM" id="MobiDB-lite"/>
    </source>
</evidence>
<name>A0A518B4I7_9BACT</name>
<dbReference type="Proteomes" id="UP000317093">
    <property type="component" value="Chromosome"/>
</dbReference>
<dbReference type="RefSeq" id="WP_145258425.1">
    <property type="nucleotide sequence ID" value="NZ_CP036279.1"/>
</dbReference>
<dbReference type="Gene3D" id="3.40.50.300">
    <property type="entry name" value="P-loop containing nucleotide triphosphate hydrolases"/>
    <property type="match status" value="1"/>
</dbReference>
<organism evidence="2 3">
    <name type="scientific">Kolteria novifilia</name>
    <dbReference type="NCBI Taxonomy" id="2527975"/>
    <lineage>
        <taxon>Bacteria</taxon>
        <taxon>Pseudomonadati</taxon>
        <taxon>Planctomycetota</taxon>
        <taxon>Planctomycetia</taxon>
        <taxon>Kolteriales</taxon>
        <taxon>Kolteriaceae</taxon>
        <taxon>Kolteria</taxon>
    </lineage>
</organism>
<dbReference type="OrthoDB" id="211159at2"/>
<evidence type="ECO:0000313" key="3">
    <source>
        <dbReference type="Proteomes" id="UP000317093"/>
    </source>
</evidence>
<proteinExistence type="predicted"/>
<feature type="region of interest" description="Disordered" evidence="1">
    <location>
        <begin position="113"/>
        <end position="137"/>
    </location>
</feature>
<dbReference type="SUPFAM" id="SSF52540">
    <property type="entry name" value="P-loop containing nucleoside triphosphate hydrolases"/>
    <property type="match status" value="1"/>
</dbReference>
<accession>A0A518B4I7</accession>
<dbReference type="EMBL" id="CP036279">
    <property type="protein sequence ID" value="QDU61888.1"/>
    <property type="molecule type" value="Genomic_DNA"/>
</dbReference>
<gene>
    <name evidence="2" type="primary">recA_2</name>
    <name evidence="2" type="ORF">Pan216_27530</name>
</gene>
<evidence type="ECO:0000313" key="2">
    <source>
        <dbReference type="EMBL" id="QDU61888.1"/>
    </source>
</evidence>
<keyword evidence="3" id="KW-1185">Reference proteome</keyword>
<dbReference type="AlphaFoldDB" id="A0A518B4I7"/>